<dbReference type="Gene3D" id="2.160.20.70">
    <property type="match status" value="1"/>
</dbReference>
<keyword evidence="3 6" id="KW-0717">Septation</keyword>
<dbReference type="HAMAP" id="MF_00267">
    <property type="entry name" value="MinC"/>
    <property type="match status" value="1"/>
</dbReference>
<keyword evidence="10" id="KW-1185">Reference proteome</keyword>
<dbReference type="InterPro" id="IPR013033">
    <property type="entry name" value="MinC"/>
</dbReference>
<dbReference type="GO" id="GO:1901891">
    <property type="term" value="P:regulation of cell septum assembly"/>
    <property type="evidence" value="ECO:0007669"/>
    <property type="project" value="InterPro"/>
</dbReference>
<dbReference type="Pfam" id="PF03775">
    <property type="entry name" value="MinC_C"/>
    <property type="match status" value="1"/>
</dbReference>
<dbReference type="Pfam" id="PF22642">
    <property type="entry name" value="MinC_N_1"/>
    <property type="match status" value="1"/>
</dbReference>
<evidence type="ECO:0000256" key="4">
    <source>
        <dbReference type="ARBA" id="ARBA00023306"/>
    </source>
</evidence>
<evidence type="ECO:0000313" key="9">
    <source>
        <dbReference type="EMBL" id="MTH52985.1"/>
    </source>
</evidence>
<accession>A0A7X2S3S8</accession>
<dbReference type="NCBIfam" id="TIGR01222">
    <property type="entry name" value="minC"/>
    <property type="match status" value="1"/>
</dbReference>
<dbReference type="Proteomes" id="UP000434639">
    <property type="component" value="Unassembled WGS sequence"/>
</dbReference>
<evidence type="ECO:0000256" key="1">
    <source>
        <dbReference type="ARBA" id="ARBA00006291"/>
    </source>
</evidence>
<dbReference type="InterPro" id="IPR036145">
    <property type="entry name" value="MinC_C_sf"/>
</dbReference>
<dbReference type="GO" id="GO:0000902">
    <property type="term" value="P:cell morphogenesis"/>
    <property type="evidence" value="ECO:0007669"/>
    <property type="project" value="InterPro"/>
</dbReference>
<dbReference type="InterPro" id="IPR055219">
    <property type="entry name" value="MinC_N_1"/>
</dbReference>
<dbReference type="SUPFAM" id="SSF63848">
    <property type="entry name" value="Cell-division inhibitor MinC, C-terminal domain"/>
    <property type="match status" value="1"/>
</dbReference>
<evidence type="ECO:0000256" key="2">
    <source>
        <dbReference type="ARBA" id="ARBA00022618"/>
    </source>
</evidence>
<dbReference type="InterPro" id="IPR005526">
    <property type="entry name" value="Septum_form_inhib_MinC_C"/>
</dbReference>
<dbReference type="PANTHER" id="PTHR34108">
    <property type="entry name" value="SEPTUM SITE-DETERMINING PROTEIN MINC"/>
    <property type="match status" value="1"/>
</dbReference>
<keyword evidence="2 6" id="KW-0132">Cell division</keyword>
<dbReference type="OrthoDB" id="9790810at2"/>
<evidence type="ECO:0000256" key="5">
    <source>
        <dbReference type="ARBA" id="ARBA00046874"/>
    </source>
</evidence>
<keyword evidence="4 6" id="KW-0131">Cell cycle</keyword>
<sequence>MGIEVNTVKAQKKQHVTIKGTKDGLTLYLDDECSYETLILELEEMLSSKQYVQENGPLIGVIVKSGRRLLTDDQEQTVKTVIRKKKTLFVETIESDVMTKAEAMKLKKETEVAKAARIVRSGQVLRAEGDLLLIGDVNPGGTVIANGSIYILGALRGTAHAGCSGNTRAIIAASVMAPAQLRIHESHSQSPERVREEEHGMECVYIDEEGQMKHDRLQNVMHIRPDLTTLEGGM</sequence>
<comment type="caution">
    <text evidence="9">The sequence shown here is derived from an EMBL/GenBank/DDBJ whole genome shotgun (WGS) entry which is preliminary data.</text>
</comment>
<evidence type="ECO:0000259" key="7">
    <source>
        <dbReference type="Pfam" id="PF03775"/>
    </source>
</evidence>
<comment type="function">
    <text evidence="6">Cell division inhibitor that blocks the formation of polar Z ring septums. Rapidly oscillates between the poles of the cell to destabilize FtsZ filaments that have formed before they mature into polar Z rings. Prevents FtsZ polymerization.</text>
</comment>
<feature type="domain" description="Septum formation inhibitor MinC C-terminal" evidence="7">
    <location>
        <begin position="117"/>
        <end position="209"/>
    </location>
</feature>
<evidence type="ECO:0000313" key="10">
    <source>
        <dbReference type="Proteomes" id="UP000434639"/>
    </source>
</evidence>
<gene>
    <name evidence="6 9" type="primary">minC</name>
    <name evidence="9" type="ORF">GKZ89_06140</name>
</gene>
<dbReference type="EMBL" id="WMIB01000003">
    <property type="protein sequence ID" value="MTH52985.1"/>
    <property type="molecule type" value="Genomic_DNA"/>
</dbReference>
<proteinExistence type="inferred from homology"/>
<evidence type="ECO:0000256" key="3">
    <source>
        <dbReference type="ARBA" id="ARBA00023210"/>
    </source>
</evidence>
<comment type="similarity">
    <text evidence="1 6">Belongs to the MinC family.</text>
</comment>
<dbReference type="Gene3D" id="3.30.160.540">
    <property type="match status" value="1"/>
</dbReference>
<dbReference type="AlphaFoldDB" id="A0A7X2S3S8"/>
<comment type="subunit">
    <text evidence="5 6">Interacts with MinD and FtsZ.</text>
</comment>
<organism evidence="9 10">
    <name type="scientific">Metabacillus mangrovi</name>
    <dbReference type="NCBI Taxonomy" id="1491830"/>
    <lineage>
        <taxon>Bacteria</taxon>
        <taxon>Bacillati</taxon>
        <taxon>Bacillota</taxon>
        <taxon>Bacilli</taxon>
        <taxon>Bacillales</taxon>
        <taxon>Bacillaceae</taxon>
        <taxon>Metabacillus</taxon>
    </lineage>
</organism>
<dbReference type="GO" id="GO:0000917">
    <property type="term" value="P:division septum assembly"/>
    <property type="evidence" value="ECO:0007669"/>
    <property type="project" value="UniProtKB-KW"/>
</dbReference>
<dbReference type="RefSeq" id="WP_155111515.1">
    <property type="nucleotide sequence ID" value="NZ_WMIB01000003.1"/>
</dbReference>
<reference evidence="9 10" key="1">
    <citation type="journal article" date="2017" name="Int. J. Syst. Evol. Microbiol.">
        <title>Bacillus mangrovi sp. nov., isolated from a sediment sample from a mangrove forest.</title>
        <authorList>
            <person name="Gupta V."/>
            <person name="Singh P.K."/>
            <person name="Korpole S."/>
            <person name="Tanuku N.R.S."/>
            <person name="Pinnaka A.K."/>
        </authorList>
    </citation>
    <scope>NUCLEOTIDE SEQUENCE [LARGE SCALE GENOMIC DNA]</scope>
    <source>
        <strain evidence="9 10">KCTC 33872</strain>
    </source>
</reference>
<evidence type="ECO:0000256" key="6">
    <source>
        <dbReference type="HAMAP-Rule" id="MF_00267"/>
    </source>
</evidence>
<dbReference type="InterPro" id="IPR016098">
    <property type="entry name" value="CAP/MinC_C"/>
</dbReference>
<name>A0A7X2S3S8_9BACI</name>
<protein>
    <recommendedName>
        <fullName evidence="6">Probable septum site-determining protein MinC</fullName>
    </recommendedName>
</protein>
<evidence type="ECO:0000259" key="8">
    <source>
        <dbReference type="Pfam" id="PF22642"/>
    </source>
</evidence>
<dbReference type="PANTHER" id="PTHR34108:SF1">
    <property type="entry name" value="SEPTUM SITE-DETERMINING PROTEIN MINC"/>
    <property type="match status" value="1"/>
</dbReference>
<feature type="domain" description="Septum site-determining protein MinC N-terminal" evidence="8">
    <location>
        <begin position="16"/>
        <end position="93"/>
    </location>
</feature>